<dbReference type="InterPro" id="IPR025486">
    <property type="entry name" value="DUF4378"/>
</dbReference>
<protein>
    <recommendedName>
        <fullName evidence="6">DUF4378 domain-containing protein</fullName>
    </recommendedName>
</protein>
<evidence type="ECO:0000313" key="5">
    <source>
        <dbReference type="Proteomes" id="UP000004994"/>
    </source>
</evidence>
<dbReference type="InterPro" id="IPR032795">
    <property type="entry name" value="DUF3741-assoc"/>
</dbReference>
<dbReference type="EnsemblPlants" id="Solyc01g060415.1.1">
    <property type="protein sequence ID" value="Solyc01g060415.1.1"/>
    <property type="gene ID" value="Solyc01g060415.1"/>
</dbReference>
<name>A0A3Q7EYM9_SOLLC</name>
<reference evidence="4" key="2">
    <citation type="submission" date="2019-01" db="UniProtKB">
        <authorList>
            <consortium name="EnsemblPlants"/>
        </authorList>
    </citation>
    <scope>IDENTIFICATION</scope>
    <source>
        <strain evidence="4">cv. Heinz 1706</strain>
    </source>
</reference>
<feature type="region of interest" description="Disordered" evidence="1">
    <location>
        <begin position="264"/>
        <end position="292"/>
    </location>
</feature>
<dbReference type="Gramene" id="Solyc01g060415.1.1">
    <property type="protein sequence ID" value="Solyc01g060415.1.1"/>
    <property type="gene ID" value="Solyc01g060415.1"/>
</dbReference>
<dbReference type="PANTHER" id="PTHR21726">
    <property type="entry name" value="PHOSPHATIDYLINOSITOL N-ACETYLGLUCOSAMINYLTRANSFERASE SUBUNIT P DOWN SYNDROME CRITICAL REGION PROTEIN 5 -RELATED"/>
    <property type="match status" value="1"/>
</dbReference>
<feature type="compositionally biased region" description="Polar residues" evidence="1">
    <location>
        <begin position="468"/>
        <end position="481"/>
    </location>
</feature>
<feature type="compositionally biased region" description="Basic and acidic residues" evidence="1">
    <location>
        <begin position="436"/>
        <end position="447"/>
    </location>
</feature>
<dbReference type="OMA" id="RRVDGYM"/>
<proteinExistence type="predicted"/>
<dbReference type="Pfam" id="PF14383">
    <property type="entry name" value="VARLMGL"/>
    <property type="match status" value="1"/>
</dbReference>
<dbReference type="STRING" id="4081.A0A3Q7EYM9"/>
<evidence type="ECO:0000313" key="4">
    <source>
        <dbReference type="EnsemblPlants" id="Solyc01g060415.1.1"/>
    </source>
</evidence>
<keyword evidence="5" id="KW-1185">Reference proteome</keyword>
<feature type="domain" description="DUF4378" evidence="2">
    <location>
        <begin position="776"/>
        <end position="924"/>
    </location>
</feature>
<accession>A0A3Q7EYM9</accession>
<dbReference type="Pfam" id="PF14309">
    <property type="entry name" value="DUF4378"/>
    <property type="match status" value="1"/>
</dbReference>
<organism evidence="4">
    <name type="scientific">Solanum lycopersicum</name>
    <name type="common">Tomato</name>
    <name type="synonym">Lycopersicon esculentum</name>
    <dbReference type="NCBI Taxonomy" id="4081"/>
    <lineage>
        <taxon>Eukaryota</taxon>
        <taxon>Viridiplantae</taxon>
        <taxon>Streptophyta</taxon>
        <taxon>Embryophyta</taxon>
        <taxon>Tracheophyta</taxon>
        <taxon>Spermatophyta</taxon>
        <taxon>Magnoliopsida</taxon>
        <taxon>eudicotyledons</taxon>
        <taxon>Gunneridae</taxon>
        <taxon>Pentapetalae</taxon>
        <taxon>asterids</taxon>
        <taxon>lamiids</taxon>
        <taxon>Solanales</taxon>
        <taxon>Solanaceae</taxon>
        <taxon>Solanoideae</taxon>
        <taxon>Solaneae</taxon>
        <taxon>Solanum</taxon>
        <taxon>Solanum subgen. Lycopersicon</taxon>
    </lineage>
</organism>
<feature type="compositionally biased region" description="Polar residues" evidence="1">
    <location>
        <begin position="396"/>
        <end position="422"/>
    </location>
</feature>
<evidence type="ECO:0000259" key="2">
    <source>
        <dbReference type="Pfam" id="PF14309"/>
    </source>
</evidence>
<feature type="compositionally biased region" description="Polar residues" evidence="1">
    <location>
        <begin position="379"/>
        <end position="389"/>
    </location>
</feature>
<feature type="region of interest" description="Disordered" evidence="1">
    <location>
        <begin position="337"/>
        <end position="481"/>
    </location>
</feature>
<sequence>MVVEKQGSKSGGYVGGFLQLFDWNAKSRKKLFSSKSDIPELSKQKKRCDGNLPMTRVHLNNEDDTTAVSSIKGSSDYSCASSVTDEEYYGIKPAGVVARLMGLDCLPSSTLSEPYSTPFFDSQSLRSAPSLSRNLEYQQNFQTVYSSNLHEKIEDLGRSSFEPKQQKIISRPIEKFQTEILPPKSAKSIPATHYKALSPIKRANSIPPQNAAHIMETAARILDAGPQATSKVKSPLIRSSSVPLKYKDLIGRAEASQKVAKIAEASRRPAESNASKYLKGQPMNKSWSGSADIARQKDFSDSDDSFGGGKTKGKSVSLALQAKVNVQKREGLNAGSSRSILVQKESPSKGISNQLFTSQPSTEKNTHKKSSVHNSSSVLRQNNQKQNSIADRGKSPSKQFLSNSQGKRTLSGDSSFARQRSSGKMAENSKVSSRRLSREADNKKEEAYSCTKSVSRKKRPSDGDIQYEKNQATGSMSTHKSGKLIQSGTFMDREISWGENSKGKGTDIISFSFTTPLARSVPTAEPPREVLGKSNEFSTDFRSNNMQLTSDCMNNLKAPLGHHNLSGGDALSTLLDQKLRELSSVVESSRQKTSNSSSSIFEDLSPSLNGLSKTTMLHVNRNHDDMEVDDLVSPCNPGFSSTVPLGITGQHKHQVCIIGFAKFCFFLVTVSFQVVEEELSGYGSSEYECRKLFGSRFLSPISVLEQSFLTESCNSSDTAESNNTGACKQSSSVQAKEVFGICSWNKFQSMEPEVDLLDSASSTFGKEEERKSPNWELEYVKEIVYNIESMFMDFTMGRCQKIINPHLFDQLERINIHRHDELKQRRKVVFDCVGECLDLRCKQFVEGGYDSWSKGVLVVKNKKRLAEEVYREISGWSGMGNYMVDELVDKDMSSGFGRWMNFEVEAFELGIQIEKRLLNSLIDEVVADILLL</sequence>
<dbReference type="Proteomes" id="UP000004994">
    <property type="component" value="Chromosome 1"/>
</dbReference>
<feature type="domain" description="DUF3741" evidence="3">
    <location>
        <begin position="81"/>
        <end position="110"/>
    </location>
</feature>
<evidence type="ECO:0000259" key="3">
    <source>
        <dbReference type="Pfam" id="PF14383"/>
    </source>
</evidence>
<dbReference type="FunCoup" id="A0A3Q7EYM9">
    <property type="interactions" value="2257"/>
</dbReference>
<dbReference type="PANTHER" id="PTHR21726:SF29">
    <property type="entry name" value="EXPRESSED PROTEIN"/>
    <property type="match status" value="1"/>
</dbReference>
<dbReference type="PaxDb" id="4081-Solyc01g060410.2.1"/>
<evidence type="ECO:0008006" key="6">
    <source>
        <dbReference type="Google" id="ProtNLM"/>
    </source>
</evidence>
<dbReference type="AlphaFoldDB" id="A0A3Q7EYM9"/>
<evidence type="ECO:0000256" key="1">
    <source>
        <dbReference type="SAM" id="MobiDB-lite"/>
    </source>
</evidence>
<reference evidence="4" key="1">
    <citation type="journal article" date="2012" name="Nature">
        <title>The tomato genome sequence provides insights into fleshy fruit evolution.</title>
        <authorList>
            <consortium name="Tomato Genome Consortium"/>
        </authorList>
    </citation>
    <scope>NUCLEOTIDE SEQUENCE [LARGE SCALE GENOMIC DNA]</scope>
    <source>
        <strain evidence="4">cv. Heinz 1706</strain>
    </source>
</reference>
<feature type="compositionally biased region" description="Polar residues" evidence="1">
    <location>
        <begin position="349"/>
        <end position="363"/>
    </location>
</feature>
<dbReference type="InParanoid" id="A0A3Q7EYM9"/>